<sequence length="202" mass="23692">MTDSLLRKEGGDFTLSIRREIASCRLRTMQFSKVKRGYHNLSLKVHPDRVSDNEKEEATKKFQTLGKVYSILSDKEKRAVYDNTGEIDEEDDVVEDRDWYDYWRLLFKKISVDDINNFEKDYKGSGEELEDLKSAYLEFEGSMDDILDNVMCASLQDEDRFTKIIKGWIKSKEVPNLPKFTQETKASKTARKRRVSNYVTEK</sequence>
<dbReference type="InterPro" id="IPR018253">
    <property type="entry name" value="DnaJ_domain_CS"/>
</dbReference>
<proteinExistence type="predicted"/>
<dbReference type="PROSITE" id="PS50076">
    <property type="entry name" value="DNAJ_2"/>
    <property type="match status" value="1"/>
</dbReference>
<dbReference type="CDD" id="cd06257">
    <property type="entry name" value="DnaJ"/>
    <property type="match status" value="1"/>
</dbReference>
<dbReference type="PANTHER" id="PTHR44144:SF1">
    <property type="entry name" value="DNAJ HOMOLOG SUBFAMILY C MEMBER 9"/>
    <property type="match status" value="1"/>
</dbReference>
<name>A0AA88YU86_PINIB</name>
<evidence type="ECO:0000313" key="3">
    <source>
        <dbReference type="EMBL" id="KAK3105627.1"/>
    </source>
</evidence>
<comment type="caution">
    <text evidence="3">The sequence shown here is derived from an EMBL/GenBank/DDBJ whole genome shotgun (WGS) entry which is preliminary data.</text>
</comment>
<feature type="domain" description="J" evidence="2">
    <location>
        <begin position="16"/>
        <end position="85"/>
    </location>
</feature>
<dbReference type="PANTHER" id="PTHR44144">
    <property type="entry name" value="DNAJ HOMOLOG SUBFAMILY C MEMBER 9"/>
    <property type="match status" value="1"/>
</dbReference>
<gene>
    <name evidence="3" type="ORF">FSP39_002158</name>
</gene>
<evidence type="ECO:0000259" key="2">
    <source>
        <dbReference type="PROSITE" id="PS50076"/>
    </source>
</evidence>
<dbReference type="Proteomes" id="UP001186944">
    <property type="component" value="Unassembled WGS sequence"/>
</dbReference>
<dbReference type="Gene3D" id="1.10.287.110">
    <property type="entry name" value="DnaJ domain"/>
    <property type="match status" value="1"/>
</dbReference>
<feature type="region of interest" description="Disordered" evidence="1">
    <location>
        <begin position="180"/>
        <end position="202"/>
    </location>
</feature>
<dbReference type="InterPro" id="IPR056453">
    <property type="entry name" value="HTH_DNAJC9"/>
</dbReference>
<dbReference type="Pfam" id="PF23302">
    <property type="entry name" value="HTH_DNAJC9"/>
    <property type="match status" value="1"/>
</dbReference>
<dbReference type="GO" id="GO:0005634">
    <property type="term" value="C:nucleus"/>
    <property type="evidence" value="ECO:0007669"/>
    <property type="project" value="TreeGrafter"/>
</dbReference>
<dbReference type="PROSITE" id="PS00636">
    <property type="entry name" value="DNAJ_1"/>
    <property type="match status" value="1"/>
</dbReference>
<dbReference type="InterPro" id="IPR036869">
    <property type="entry name" value="J_dom_sf"/>
</dbReference>
<evidence type="ECO:0000313" key="4">
    <source>
        <dbReference type="Proteomes" id="UP001186944"/>
    </source>
</evidence>
<dbReference type="Pfam" id="PF00226">
    <property type="entry name" value="DnaJ"/>
    <property type="match status" value="1"/>
</dbReference>
<dbReference type="PRINTS" id="PR00625">
    <property type="entry name" value="JDOMAIN"/>
</dbReference>
<dbReference type="SMART" id="SM00271">
    <property type="entry name" value="DnaJ"/>
    <property type="match status" value="1"/>
</dbReference>
<protein>
    <recommendedName>
        <fullName evidence="2">J domain-containing protein</fullName>
    </recommendedName>
</protein>
<dbReference type="InterPro" id="IPR052594">
    <property type="entry name" value="J_domain-containing_protein"/>
</dbReference>
<dbReference type="InterPro" id="IPR001623">
    <property type="entry name" value="DnaJ_domain"/>
</dbReference>
<accession>A0AA88YU86</accession>
<evidence type="ECO:0000256" key="1">
    <source>
        <dbReference type="SAM" id="MobiDB-lite"/>
    </source>
</evidence>
<dbReference type="GO" id="GO:0031072">
    <property type="term" value="F:heat shock protein binding"/>
    <property type="evidence" value="ECO:0007669"/>
    <property type="project" value="TreeGrafter"/>
</dbReference>
<organism evidence="3 4">
    <name type="scientific">Pinctada imbricata</name>
    <name type="common">Atlantic pearl-oyster</name>
    <name type="synonym">Pinctada martensii</name>
    <dbReference type="NCBI Taxonomy" id="66713"/>
    <lineage>
        <taxon>Eukaryota</taxon>
        <taxon>Metazoa</taxon>
        <taxon>Spiralia</taxon>
        <taxon>Lophotrochozoa</taxon>
        <taxon>Mollusca</taxon>
        <taxon>Bivalvia</taxon>
        <taxon>Autobranchia</taxon>
        <taxon>Pteriomorphia</taxon>
        <taxon>Pterioida</taxon>
        <taxon>Pterioidea</taxon>
        <taxon>Pteriidae</taxon>
        <taxon>Pinctada</taxon>
    </lineage>
</organism>
<dbReference type="AlphaFoldDB" id="A0AA88YU86"/>
<reference evidence="3" key="1">
    <citation type="submission" date="2019-08" db="EMBL/GenBank/DDBJ databases">
        <title>The improved chromosome-level genome for the pearl oyster Pinctada fucata martensii using PacBio sequencing and Hi-C.</title>
        <authorList>
            <person name="Zheng Z."/>
        </authorList>
    </citation>
    <scope>NUCLEOTIDE SEQUENCE</scope>
    <source>
        <strain evidence="3">ZZ-2019</strain>
        <tissue evidence="3">Adductor muscle</tissue>
    </source>
</reference>
<dbReference type="GO" id="GO:0005737">
    <property type="term" value="C:cytoplasm"/>
    <property type="evidence" value="ECO:0007669"/>
    <property type="project" value="TreeGrafter"/>
</dbReference>
<keyword evidence="4" id="KW-1185">Reference proteome</keyword>
<dbReference type="SUPFAM" id="SSF46565">
    <property type="entry name" value="Chaperone J-domain"/>
    <property type="match status" value="1"/>
</dbReference>
<dbReference type="EMBL" id="VSWD01000003">
    <property type="protein sequence ID" value="KAK3105627.1"/>
    <property type="molecule type" value="Genomic_DNA"/>
</dbReference>